<dbReference type="InterPro" id="IPR000719">
    <property type="entry name" value="Prot_kinase_dom"/>
</dbReference>
<dbReference type="PANTHER" id="PTHR48014:SF21">
    <property type="entry name" value="SERINE_THREONINE-PROTEIN KINASE FRAY2"/>
    <property type="match status" value="1"/>
</dbReference>
<feature type="compositionally biased region" description="Polar residues" evidence="4">
    <location>
        <begin position="480"/>
        <end position="489"/>
    </location>
</feature>
<dbReference type="GO" id="GO:0004672">
    <property type="term" value="F:protein kinase activity"/>
    <property type="evidence" value="ECO:0007669"/>
    <property type="project" value="InterPro"/>
</dbReference>
<feature type="compositionally biased region" description="Polar residues" evidence="4">
    <location>
        <begin position="383"/>
        <end position="394"/>
    </location>
</feature>
<gene>
    <name evidence="6" type="ORF">GAYE_HPESCF16G0215</name>
</gene>
<comment type="similarity">
    <text evidence="1">Belongs to the protein kinase superfamily. STE Ser/Thr protein kinase family. STE20 subfamily.</text>
</comment>
<feature type="compositionally biased region" description="Gly residues" evidence="4">
    <location>
        <begin position="611"/>
        <end position="622"/>
    </location>
</feature>
<feature type="coiled-coil region" evidence="3">
    <location>
        <begin position="629"/>
        <end position="661"/>
    </location>
</feature>
<evidence type="ECO:0000259" key="5">
    <source>
        <dbReference type="PROSITE" id="PS50011"/>
    </source>
</evidence>
<evidence type="ECO:0000256" key="2">
    <source>
        <dbReference type="PROSITE-ProRule" id="PRU10141"/>
    </source>
</evidence>
<organism evidence="6 7">
    <name type="scientific">Galdieria yellowstonensis</name>
    <dbReference type="NCBI Taxonomy" id="3028027"/>
    <lineage>
        <taxon>Eukaryota</taxon>
        <taxon>Rhodophyta</taxon>
        <taxon>Bangiophyceae</taxon>
        <taxon>Galdieriales</taxon>
        <taxon>Galdieriaceae</taxon>
        <taxon>Galdieria</taxon>
    </lineage>
</organism>
<dbReference type="GO" id="GO:0005524">
    <property type="term" value="F:ATP binding"/>
    <property type="evidence" value="ECO:0007669"/>
    <property type="project" value="UniProtKB-UniRule"/>
</dbReference>
<keyword evidence="2" id="KW-0067">ATP-binding</keyword>
<dbReference type="Gene3D" id="1.10.510.10">
    <property type="entry name" value="Transferase(Phosphotransferase) domain 1"/>
    <property type="match status" value="1"/>
</dbReference>
<dbReference type="PROSITE" id="PS00107">
    <property type="entry name" value="PROTEIN_KINASE_ATP"/>
    <property type="match status" value="1"/>
</dbReference>
<dbReference type="InterPro" id="IPR011009">
    <property type="entry name" value="Kinase-like_dom_sf"/>
</dbReference>
<dbReference type="InterPro" id="IPR047173">
    <property type="entry name" value="STRAD_A/B-like"/>
</dbReference>
<feature type="compositionally biased region" description="Polar residues" evidence="4">
    <location>
        <begin position="401"/>
        <end position="420"/>
    </location>
</feature>
<evidence type="ECO:0000256" key="3">
    <source>
        <dbReference type="SAM" id="Coils"/>
    </source>
</evidence>
<feature type="compositionally biased region" description="Basic and acidic residues" evidence="4">
    <location>
        <begin position="355"/>
        <end position="373"/>
    </location>
</feature>
<dbReference type="Pfam" id="PF00069">
    <property type="entry name" value="Pkinase"/>
    <property type="match status" value="1"/>
</dbReference>
<comment type="caution">
    <text evidence="6">The sequence shown here is derived from an EMBL/GenBank/DDBJ whole genome shotgun (WGS) entry which is preliminary data.</text>
</comment>
<keyword evidence="2" id="KW-0547">Nucleotide-binding</keyword>
<dbReference type="PROSITE" id="PS50011">
    <property type="entry name" value="PROTEIN_KINASE_DOM"/>
    <property type="match status" value="1"/>
</dbReference>
<feature type="region of interest" description="Disordered" evidence="4">
    <location>
        <begin position="326"/>
        <end position="535"/>
    </location>
</feature>
<dbReference type="AlphaFoldDB" id="A0AAV9I7T9"/>
<dbReference type="PANTHER" id="PTHR48014">
    <property type="entry name" value="SERINE/THREONINE-PROTEIN KINASE FRAY2"/>
    <property type="match status" value="1"/>
</dbReference>
<name>A0AAV9I7T9_9RHOD</name>
<dbReference type="Gene3D" id="3.30.200.20">
    <property type="entry name" value="Phosphorylase Kinase, domain 1"/>
    <property type="match status" value="1"/>
</dbReference>
<proteinExistence type="inferred from homology"/>
<dbReference type="InterPro" id="IPR017441">
    <property type="entry name" value="Protein_kinase_ATP_BS"/>
</dbReference>
<feature type="compositionally biased region" description="Polar residues" evidence="4">
    <location>
        <begin position="511"/>
        <end position="535"/>
    </location>
</feature>
<protein>
    <recommendedName>
        <fullName evidence="5">Protein kinase domain-containing protein</fullName>
    </recommendedName>
</protein>
<feature type="binding site" evidence="2">
    <location>
        <position position="55"/>
    </location>
    <ligand>
        <name>ATP</name>
        <dbReference type="ChEBI" id="CHEBI:30616"/>
    </ligand>
</feature>
<keyword evidence="7" id="KW-1185">Reference proteome</keyword>
<evidence type="ECO:0000256" key="4">
    <source>
        <dbReference type="SAM" id="MobiDB-lite"/>
    </source>
</evidence>
<dbReference type="EMBL" id="JANCYU010000003">
    <property type="protein sequence ID" value="KAK4522335.1"/>
    <property type="molecule type" value="Genomic_DNA"/>
</dbReference>
<evidence type="ECO:0000256" key="1">
    <source>
        <dbReference type="ARBA" id="ARBA00008874"/>
    </source>
</evidence>
<feature type="domain" description="Protein kinase" evidence="5">
    <location>
        <begin position="26"/>
        <end position="287"/>
    </location>
</feature>
<dbReference type="GO" id="GO:0043539">
    <property type="term" value="F:protein serine/threonine kinase activator activity"/>
    <property type="evidence" value="ECO:0007669"/>
    <property type="project" value="InterPro"/>
</dbReference>
<sequence>MASEAQQQQQQHVENRKAYPNTAEAYQLIEPIGQGESAVVYRAWCESLQEQVAIKIVDLELFQTSLEEISKEIQVMSLSQHPNVVPYCTSFVCGHDLWVVMPLLAGGDVKSLMDCSFPEGMDEPLVQYILCGVLRAIAYFHENGQIHRNIKAANILLTVDGRVMLSDYGLVGWMVEGGLKRSIRQTFVGTPCWMAPEVLEQTHGYDYKADIWSFGITALELAQGRAPYSEYPPMKVLLLTLQGPAPSLKGPARQRFSKAFHDLVSQCLCKDPSQRPTAFQLLEHKFFKNVKKPSNLAEIIAKSPPLGRRSGNQRLLVQQVRNSYTQHYPKNGGEDNCEVSTGWNFGEDEDDDDDNNNKKLAEKKKEDTSKESLEEVAEEDKQSSLNKMISSNRNESIEKPPQSSNNKWTSTQDNNNNASHCHSDEDPKVLVQDSTGTTNEDKNNAKTMMKKGRFVVIEVDDHQPPPPSSSSSADHPRATSAISNNHNLPSSSFEGGGGGGIGSNVVVGSGKTTPSPRIEEQTSPSKESHAQPSNITGTEAALPFREHSRSTNALSSWNLHSTENSKSFSSFRRGRFEVKEVEDNSAAALSLPSSSNSRSRPQSPSPRTGALVGGSGSGGDGTKGPLTLLAELQTQLIALLNENENLRKENATLKLELEKKQQ</sequence>
<feature type="region of interest" description="Disordered" evidence="4">
    <location>
        <begin position="580"/>
        <end position="626"/>
    </location>
</feature>
<feature type="compositionally biased region" description="Low complexity" evidence="4">
    <location>
        <begin position="584"/>
        <end position="610"/>
    </location>
</feature>
<dbReference type="SUPFAM" id="SSF56112">
    <property type="entry name" value="Protein kinase-like (PK-like)"/>
    <property type="match status" value="1"/>
</dbReference>
<evidence type="ECO:0000313" key="6">
    <source>
        <dbReference type="EMBL" id="KAK4522335.1"/>
    </source>
</evidence>
<reference evidence="6 7" key="1">
    <citation type="submission" date="2022-07" db="EMBL/GenBank/DDBJ databases">
        <title>Genome-wide signatures of adaptation to extreme environments.</title>
        <authorList>
            <person name="Cho C.H."/>
            <person name="Yoon H.S."/>
        </authorList>
    </citation>
    <scope>NUCLEOTIDE SEQUENCE [LARGE SCALE GENOMIC DNA]</scope>
    <source>
        <strain evidence="6 7">108.79 E11</strain>
    </source>
</reference>
<dbReference type="Proteomes" id="UP001300502">
    <property type="component" value="Unassembled WGS sequence"/>
</dbReference>
<accession>A0AAV9I7T9</accession>
<keyword evidence="3" id="KW-0175">Coiled coil</keyword>
<evidence type="ECO:0000313" key="7">
    <source>
        <dbReference type="Proteomes" id="UP001300502"/>
    </source>
</evidence>